<keyword evidence="10" id="KW-1185">Reference proteome</keyword>
<evidence type="ECO:0000259" key="7">
    <source>
        <dbReference type="Pfam" id="PF07980"/>
    </source>
</evidence>
<sequence>MKKKIRIIYIIVVSLALNACADLDLTPKTGISTENFFRNLPELEIGLNSLYEKKLWKIDEDWWTDDMFHRGGPATNDISTGNINSESSLSGVYWTDLYDGIKRANTLLQAIEKLRGVESEDELNRIEGEARAIRAYFYGILVTKFGDVPLLTSNIPLNEAYNVTRTGVSEVKNFIYSELDEAALLLPRNNENRVNQGFAFGIKARFALYLGDFQISKIASKAVIDMGIYDLDKNFRTLFLKEGAASKENIFFIPQSLDFNVNFNNTLTRDFIPRNAGGFGAAMPTFEAVHIFECVDGETIDKSPLYDPQKPFVNRDPRLNETIVEFGIPWLGFIYQPHPDSITTINTLNNERVRNNDSRGVAIFASFTGMLWKKGIEQRWADNPRLADQNLIILRYADILLMQAESLIELNEDLTTAQNLINQVRARAYGVELNQTDLFPAVSELDQNGLRARLRRERRVELMREGLRYQDIIRWRIGNKTITRVVLGMPQPTVQDRNQWPFNDQILPVVDQDGVVLFDSQQLISRNFASLLQTYSFDEQRMYLWPIPASDRFLNSNLTQNPGY</sequence>
<comment type="subcellular location">
    <subcellularLocation>
        <location evidence="1">Cell outer membrane</location>
    </subcellularLocation>
</comment>
<keyword evidence="3 6" id="KW-0732">Signal</keyword>
<name>A0A1W2H714_9BACT</name>
<evidence type="ECO:0000256" key="4">
    <source>
        <dbReference type="ARBA" id="ARBA00023136"/>
    </source>
</evidence>
<dbReference type="InterPro" id="IPR033985">
    <property type="entry name" value="SusD-like_N"/>
</dbReference>
<reference evidence="10" key="1">
    <citation type="submission" date="2017-04" db="EMBL/GenBank/DDBJ databases">
        <authorList>
            <person name="Varghese N."/>
            <person name="Submissions S."/>
        </authorList>
    </citation>
    <scope>NUCLEOTIDE SEQUENCE [LARGE SCALE GENOMIC DNA]</scope>
    <source>
        <strain evidence="10">DSM 16537</strain>
    </source>
</reference>
<evidence type="ECO:0000313" key="9">
    <source>
        <dbReference type="EMBL" id="SMD44422.1"/>
    </source>
</evidence>
<dbReference type="Gene3D" id="1.25.40.390">
    <property type="match status" value="1"/>
</dbReference>
<keyword evidence="5" id="KW-0998">Cell outer membrane</keyword>
<evidence type="ECO:0000256" key="1">
    <source>
        <dbReference type="ARBA" id="ARBA00004442"/>
    </source>
</evidence>
<dbReference type="RefSeq" id="WP_084121199.1">
    <property type="nucleotide sequence ID" value="NZ_LT838813.1"/>
</dbReference>
<dbReference type="SUPFAM" id="SSF48452">
    <property type="entry name" value="TPR-like"/>
    <property type="match status" value="1"/>
</dbReference>
<evidence type="ECO:0000313" key="10">
    <source>
        <dbReference type="Proteomes" id="UP000192333"/>
    </source>
</evidence>
<evidence type="ECO:0000256" key="6">
    <source>
        <dbReference type="SAM" id="SignalP"/>
    </source>
</evidence>
<keyword evidence="4" id="KW-0472">Membrane</keyword>
<feature type="signal peptide" evidence="6">
    <location>
        <begin position="1"/>
        <end position="21"/>
    </location>
</feature>
<feature type="domain" description="SusD-like N-terminal" evidence="8">
    <location>
        <begin position="37"/>
        <end position="206"/>
    </location>
</feature>
<protein>
    <submittedName>
        <fullName evidence="9">Starch-binding associating with outer membrane</fullName>
    </submittedName>
</protein>
<dbReference type="Proteomes" id="UP000192333">
    <property type="component" value="Chromosome I"/>
</dbReference>
<dbReference type="Pfam" id="PF14322">
    <property type="entry name" value="SusD-like_3"/>
    <property type="match status" value="1"/>
</dbReference>
<feature type="chain" id="PRO_5013003827" evidence="6">
    <location>
        <begin position="22"/>
        <end position="564"/>
    </location>
</feature>
<evidence type="ECO:0000256" key="3">
    <source>
        <dbReference type="ARBA" id="ARBA00022729"/>
    </source>
</evidence>
<feature type="domain" description="RagB/SusD" evidence="7">
    <location>
        <begin position="248"/>
        <end position="564"/>
    </location>
</feature>
<dbReference type="Pfam" id="PF07980">
    <property type="entry name" value="SusD_RagB"/>
    <property type="match status" value="1"/>
</dbReference>
<proteinExistence type="inferred from homology"/>
<dbReference type="InterPro" id="IPR012944">
    <property type="entry name" value="SusD_RagB_dom"/>
</dbReference>
<dbReference type="OrthoDB" id="621018at2"/>
<dbReference type="STRING" id="758820.SAMN00777080_3043"/>
<gene>
    <name evidence="9" type="ORF">SAMN00777080_3043</name>
</gene>
<dbReference type="InterPro" id="IPR011990">
    <property type="entry name" value="TPR-like_helical_dom_sf"/>
</dbReference>
<comment type="similarity">
    <text evidence="2">Belongs to the SusD family.</text>
</comment>
<organism evidence="9 10">
    <name type="scientific">Aquiflexum balticum DSM 16537</name>
    <dbReference type="NCBI Taxonomy" id="758820"/>
    <lineage>
        <taxon>Bacteria</taxon>
        <taxon>Pseudomonadati</taxon>
        <taxon>Bacteroidota</taxon>
        <taxon>Cytophagia</taxon>
        <taxon>Cytophagales</taxon>
        <taxon>Cyclobacteriaceae</taxon>
        <taxon>Aquiflexum</taxon>
    </lineage>
</organism>
<dbReference type="EMBL" id="LT838813">
    <property type="protein sequence ID" value="SMD44422.1"/>
    <property type="molecule type" value="Genomic_DNA"/>
</dbReference>
<dbReference type="GO" id="GO:0009279">
    <property type="term" value="C:cell outer membrane"/>
    <property type="evidence" value="ECO:0007669"/>
    <property type="project" value="UniProtKB-SubCell"/>
</dbReference>
<evidence type="ECO:0000259" key="8">
    <source>
        <dbReference type="Pfam" id="PF14322"/>
    </source>
</evidence>
<evidence type="ECO:0000256" key="2">
    <source>
        <dbReference type="ARBA" id="ARBA00006275"/>
    </source>
</evidence>
<dbReference type="AlphaFoldDB" id="A0A1W2H714"/>
<accession>A0A1W2H714</accession>
<evidence type="ECO:0000256" key="5">
    <source>
        <dbReference type="ARBA" id="ARBA00023237"/>
    </source>
</evidence>